<protein>
    <recommendedName>
        <fullName evidence="1">MULE transposase domain-containing protein</fullName>
    </recommendedName>
</protein>
<evidence type="ECO:0000313" key="2">
    <source>
        <dbReference type="EMBL" id="PKY58291.1"/>
    </source>
</evidence>
<feature type="domain" description="MULE transposase" evidence="1">
    <location>
        <begin position="82"/>
        <end position="183"/>
    </location>
</feature>
<name>A0A2I1HHD3_9GLOM</name>
<proteinExistence type="predicted"/>
<evidence type="ECO:0000259" key="1">
    <source>
        <dbReference type="Pfam" id="PF10551"/>
    </source>
</evidence>
<dbReference type="VEuPathDB" id="FungiDB:RhiirFUN_015040"/>
<dbReference type="PANTHER" id="PTHR47160:SF10">
    <property type="entry name" value="MULE TRANSPOSASE DOMAIN-CONTAINING PROTEIN"/>
    <property type="match status" value="1"/>
</dbReference>
<accession>A0A2I1HHD3</accession>
<dbReference type="Proteomes" id="UP000234323">
    <property type="component" value="Unassembled WGS sequence"/>
</dbReference>
<dbReference type="Pfam" id="PF10551">
    <property type="entry name" value="MULE"/>
    <property type="match status" value="1"/>
</dbReference>
<keyword evidence="3" id="KW-1185">Reference proteome</keyword>
<dbReference type="EMBL" id="LLXI01002941">
    <property type="protein sequence ID" value="PKY58291.1"/>
    <property type="molecule type" value="Genomic_DNA"/>
</dbReference>
<dbReference type="AlphaFoldDB" id="A0A2I1HHD3"/>
<evidence type="ECO:0000313" key="3">
    <source>
        <dbReference type="Proteomes" id="UP000234323"/>
    </source>
</evidence>
<dbReference type="InterPro" id="IPR018289">
    <property type="entry name" value="MULE_transposase_dom"/>
</dbReference>
<organism evidence="2 3">
    <name type="scientific">Rhizophagus irregularis</name>
    <dbReference type="NCBI Taxonomy" id="588596"/>
    <lineage>
        <taxon>Eukaryota</taxon>
        <taxon>Fungi</taxon>
        <taxon>Fungi incertae sedis</taxon>
        <taxon>Mucoromycota</taxon>
        <taxon>Glomeromycotina</taxon>
        <taxon>Glomeromycetes</taxon>
        <taxon>Glomerales</taxon>
        <taxon>Glomeraceae</taxon>
        <taxon>Rhizophagus</taxon>
    </lineage>
</organism>
<sequence>MPQASYSYMPNKEALRRQISRVRADNMPPQPQTLQDIDVPINLRVTINGEQFLTRDITFDEEKIMIFCPASNLEYLQKANYWIMDGTFKMVPTLFQQMYTIHALVGGNNNSRVLPMVYALMTSKSKESYERLFQGLIEFGEENDQILIPPVIISDFEQASINAVQVEFPDSIQKGCFFHLCQNFWKKIQALELAAEYGESENFSIMLRHITALSFLPPSEIPSAFDQIKPLMPLNAIELVQYFEDNYVHGKIIRRRQLRNNQTVTRNPPQFPPELWSVYELIENGYPRTQNVVEGWHQRWGSLIGRAHVGVYSIIDEMRKEQHQTELQVESIIRGEERPHQRKHYVDRKNRLLNIYNNRNDYSLLDFLRGIAHNISF</sequence>
<gene>
    <name evidence="2" type="ORF">RhiirA4_429605</name>
</gene>
<dbReference type="VEuPathDB" id="FungiDB:RhiirA1_523573"/>
<dbReference type="PANTHER" id="PTHR47160">
    <property type="entry name" value="PUTATIVE-RELATED"/>
    <property type="match status" value="1"/>
</dbReference>
<comment type="caution">
    <text evidence="2">The sequence shown here is derived from an EMBL/GenBank/DDBJ whole genome shotgun (WGS) entry which is preliminary data.</text>
</comment>
<reference evidence="2 3" key="1">
    <citation type="submission" date="2015-10" db="EMBL/GenBank/DDBJ databases">
        <title>Genome analyses suggest a sexual origin of heterokaryosis in a supposedly ancient asexual fungus.</title>
        <authorList>
            <person name="Ropars J."/>
            <person name="Sedzielewska K."/>
            <person name="Noel J."/>
            <person name="Charron P."/>
            <person name="Farinelli L."/>
            <person name="Marton T."/>
            <person name="Kruger M."/>
            <person name="Pelin A."/>
            <person name="Brachmann A."/>
            <person name="Corradi N."/>
        </authorList>
    </citation>
    <scope>NUCLEOTIDE SEQUENCE [LARGE SCALE GENOMIC DNA]</scope>
    <source>
        <strain evidence="2 3">A4</strain>
    </source>
</reference>